<dbReference type="InterPro" id="IPR045229">
    <property type="entry name" value="TPP_enz"/>
</dbReference>
<dbReference type="InterPro" id="IPR012001">
    <property type="entry name" value="Thiamin_PyroP_enz_TPP-bd_dom"/>
</dbReference>
<evidence type="ECO:0000256" key="3">
    <source>
        <dbReference type="ARBA" id="ARBA00023052"/>
    </source>
</evidence>
<sequence length="577" mass="62876">MKKTGAQLTVFSLEQVGVTHTFGIPGVHNTEIYDELNKSKQIEPILVTHEGGGAFMADAMSRTSGSIGCMMIVPAAGMTHAMSGIGEAFLDGIPMLIISGGIRTDTGRAYQLHDIDQHKVLSGITKQSWKVESHREIVPTIYRAYETAISGEPGPVFVEIPVNLQLFAGEIDELPEYSSTLQTPKPNNDSIDEAVKLLEKSKKPGLFVGWGAVDCGDLLIKLAEKLNAPVATTLQGLSSFPGNHPLHTGMGIGEYAVPASEKAFEGCDCLLAIGVRFGEIPTGSFGMEVPENLIHVDINPDVFNKNYPAKVTIHGDASNVVNQLLLKLDDGKGSDDREDQVKSIIKKEKVNYFKEWKDDLKGDRVNPALFFRELRSQLQDDAILVADDGNHTFLTAELFEVRKPRHFICPTDFNCMGYCVPATIGAKLGNPEKQVVGIVGDGAFLMTGLEILTATSLKQGVVIFVFNDGELSQISQGQEIPYNRKVCTQLGQLDIEGVAQATGAGYQKMESDADIQSVIDKALKDAEKGIPVIVDVNIDYSKRTRFTKGIVKTNLGRFPLREKLRFIGRAVKRKITG</sequence>
<dbReference type="RefSeq" id="WP_101072331.1">
    <property type="nucleotide sequence ID" value="NZ_PISP01000001.1"/>
</dbReference>
<accession>A0A2N0VLD1</accession>
<proteinExistence type="inferred from homology"/>
<reference evidence="8 9" key="1">
    <citation type="submission" date="2017-11" db="EMBL/GenBank/DDBJ databases">
        <title>Rhodohalobacter 15182 sp. nov., isolated from a salt lake.</title>
        <authorList>
            <person name="Han S."/>
        </authorList>
    </citation>
    <scope>NUCLEOTIDE SEQUENCE [LARGE SCALE GENOMIC DNA]</scope>
    <source>
        <strain evidence="8 9">15182</strain>
    </source>
</reference>
<evidence type="ECO:0000256" key="1">
    <source>
        <dbReference type="ARBA" id="ARBA00001964"/>
    </source>
</evidence>
<dbReference type="EMBL" id="PISP01000001">
    <property type="protein sequence ID" value="PKD44990.1"/>
    <property type="molecule type" value="Genomic_DNA"/>
</dbReference>
<evidence type="ECO:0000259" key="6">
    <source>
        <dbReference type="Pfam" id="PF02775"/>
    </source>
</evidence>
<evidence type="ECO:0000256" key="2">
    <source>
        <dbReference type="ARBA" id="ARBA00007812"/>
    </source>
</evidence>
<dbReference type="PANTHER" id="PTHR18968">
    <property type="entry name" value="THIAMINE PYROPHOSPHATE ENZYMES"/>
    <property type="match status" value="1"/>
</dbReference>
<dbReference type="Gene3D" id="3.40.50.1220">
    <property type="entry name" value="TPP-binding domain"/>
    <property type="match status" value="1"/>
</dbReference>
<feature type="domain" description="Thiamine pyrophosphate enzyme central" evidence="5">
    <location>
        <begin position="191"/>
        <end position="324"/>
    </location>
</feature>
<dbReference type="AlphaFoldDB" id="A0A2N0VLD1"/>
<comment type="cofactor">
    <cofactor evidence="1">
        <name>thiamine diphosphate</name>
        <dbReference type="ChEBI" id="CHEBI:58937"/>
    </cofactor>
</comment>
<evidence type="ECO:0000259" key="7">
    <source>
        <dbReference type="Pfam" id="PF02776"/>
    </source>
</evidence>
<gene>
    <name evidence="8" type="ORF">CWD77_05895</name>
</gene>
<dbReference type="GO" id="GO:0050660">
    <property type="term" value="F:flavin adenine dinucleotide binding"/>
    <property type="evidence" value="ECO:0007669"/>
    <property type="project" value="TreeGrafter"/>
</dbReference>
<dbReference type="PROSITE" id="PS00187">
    <property type="entry name" value="TPP_ENZYMES"/>
    <property type="match status" value="1"/>
</dbReference>
<keyword evidence="3 4" id="KW-0786">Thiamine pyrophosphate</keyword>
<feature type="domain" description="Thiamine pyrophosphate enzyme N-terminal TPP-binding" evidence="7">
    <location>
        <begin position="4"/>
        <end position="119"/>
    </location>
</feature>
<dbReference type="Proteomes" id="UP000233398">
    <property type="component" value="Unassembled WGS sequence"/>
</dbReference>
<dbReference type="SUPFAM" id="SSF52467">
    <property type="entry name" value="DHS-like NAD/FAD-binding domain"/>
    <property type="match status" value="1"/>
</dbReference>
<dbReference type="GO" id="GO:0000287">
    <property type="term" value="F:magnesium ion binding"/>
    <property type="evidence" value="ECO:0007669"/>
    <property type="project" value="InterPro"/>
</dbReference>
<protein>
    <submittedName>
        <fullName evidence="8">Acetolactate synthase large subunit</fullName>
    </submittedName>
</protein>
<dbReference type="InterPro" id="IPR012000">
    <property type="entry name" value="Thiamin_PyroP_enz_cen_dom"/>
</dbReference>
<evidence type="ECO:0000256" key="4">
    <source>
        <dbReference type="RuleBase" id="RU362132"/>
    </source>
</evidence>
<feature type="domain" description="Thiamine pyrophosphate enzyme TPP-binding" evidence="6">
    <location>
        <begin position="389"/>
        <end position="536"/>
    </location>
</feature>
<evidence type="ECO:0000313" key="9">
    <source>
        <dbReference type="Proteomes" id="UP000233398"/>
    </source>
</evidence>
<dbReference type="SUPFAM" id="SSF52518">
    <property type="entry name" value="Thiamin diphosphate-binding fold (THDP-binding)"/>
    <property type="match status" value="2"/>
</dbReference>
<dbReference type="GO" id="GO:0003984">
    <property type="term" value="F:acetolactate synthase activity"/>
    <property type="evidence" value="ECO:0007669"/>
    <property type="project" value="TreeGrafter"/>
</dbReference>
<organism evidence="8 9">
    <name type="scientific">Rhodohalobacter barkolensis</name>
    <dbReference type="NCBI Taxonomy" id="2053187"/>
    <lineage>
        <taxon>Bacteria</taxon>
        <taxon>Pseudomonadati</taxon>
        <taxon>Balneolota</taxon>
        <taxon>Balneolia</taxon>
        <taxon>Balneolales</taxon>
        <taxon>Balneolaceae</taxon>
        <taxon>Rhodohalobacter</taxon>
    </lineage>
</organism>
<dbReference type="Pfam" id="PF02775">
    <property type="entry name" value="TPP_enzyme_C"/>
    <property type="match status" value="1"/>
</dbReference>
<dbReference type="GO" id="GO:0009099">
    <property type="term" value="P:L-valine biosynthetic process"/>
    <property type="evidence" value="ECO:0007669"/>
    <property type="project" value="TreeGrafter"/>
</dbReference>
<evidence type="ECO:0000313" key="8">
    <source>
        <dbReference type="EMBL" id="PKD44990.1"/>
    </source>
</evidence>
<evidence type="ECO:0000259" key="5">
    <source>
        <dbReference type="Pfam" id="PF00205"/>
    </source>
</evidence>
<dbReference type="InterPro" id="IPR029061">
    <property type="entry name" value="THDP-binding"/>
</dbReference>
<comment type="similarity">
    <text evidence="2 4">Belongs to the TPP enzyme family.</text>
</comment>
<name>A0A2N0VLD1_9BACT</name>
<dbReference type="Pfam" id="PF00205">
    <property type="entry name" value="TPP_enzyme_M"/>
    <property type="match status" value="1"/>
</dbReference>
<dbReference type="GO" id="GO:0030976">
    <property type="term" value="F:thiamine pyrophosphate binding"/>
    <property type="evidence" value="ECO:0007669"/>
    <property type="project" value="InterPro"/>
</dbReference>
<keyword evidence="9" id="KW-1185">Reference proteome</keyword>
<dbReference type="InterPro" id="IPR000399">
    <property type="entry name" value="TPP-bd_CS"/>
</dbReference>
<dbReference type="Gene3D" id="3.40.50.970">
    <property type="match status" value="2"/>
</dbReference>
<dbReference type="PANTHER" id="PTHR18968:SF13">
    <property type="entry name" value="ACETOLACTATE SYNTHASE CATALYTIC SUBUNIT, MITOCHONDRIAL"/>
    <property type="match status" value="1"/>
</dbReference>
<dbReference type="CDD" id="cd00568">
    <property type="entry name" value="TPP_enzymes"/>
    <property type="match status" value="1"/>
</dbReference>
<comment type="caution">
    <text evidence="8">The sequence shown here is derived from an EMBL/GenBank/DDBJ whole genome shotgun (WGS) entry which is preliminary data.</text>
</comment>
<dbReference type="GO" id="GO:0005948">
    <property type="term" value="C:acetolactate synthase complex"/>
    <property type="evidence" value="ECO:0007669"/>
    <property type="project" value="TreeGrafter"/>
</dbReference>
<dbReference type="Pfam" id="PF02776">
    <property type="entry name" value="TPP_enzyme_N"/>
    <property type="match status" value="1"/>
</dbReference>
<dbReference type="InterPro" id="IPR029035">
    <property type="entry name" value="DHS-like_NAD/FAD-binding_dom"/>
</dbReference>
<dbReference type="OrthoDB" id="4494979at2"/>
<dbReference type="GO" id="GO:0009097">
    <property type="term" value="P:isoleucine biosynthetic process"/>
    <property type="evidence" value="ECO:0007669"/>
    <property type="project" value="TreeGrafter"/>
</dbReference>
<dbReference type="CDD" id="cd07035">
    <property type="entry name" value="TPP_PYR_POX_like"/>
    <property type="match status" value="1"/>
</dbReference>
<dbReference type="InterPro" id="IPR011766">
    <property type="entry name" value="TPP_enzyme_TPP-bd"/>
</dbReference>